<proteinExistence type="predicted"/>
<organism evidence="1 2">
    <name type="scientific">Elysia marginata</name>
    <dbReference type="NCBI Taxonomy" id="1093978"/>
    <lineage>
        <taxon>Eukaryota</taxon>
        <taxon>Metazoa</taxon>
        <taxon>Spiralia</taxon>
        <taxon>Lophotrochozoa</taxon>
        <taxon>Mollusca</taxon>
        <taxon>Gastropoda</taxon>
        <taxon>Heterobranchia</taxon>
        <taxon>Euthyneura</taxon>
        <taxon>Panpulmonata</taxon>
        <taxon>Sacoglossa</taxon>
        <taxon>Placobranchoidea</taxon>
        <taxon>Plakobranchidae</taxon>
        <taxon>Elysia</taxon>
    </lineage>
</organism>
<protein>
    <recommendedName>
        <fullName evidence="3">RNase H type-1 domain-containing protein</fullName>
    </recommendedName>
</protein>
<name>A0AAV4JRQ2_9GAST</name>
<keyword evidence="2" id="KW-1185">Reference proteome</keyword>
<sequence>MDTIPVQCNITGNERADILAKKGSTAQQQNTTTSFRTAQQIIGNNSTEEWLNGWVTSKQADHYLPTWQHQIPNTASIPLRKKIK</sequence>
<comment type="caution">
    <text evidence="1">The sequence shown here is derived from an EMBL/GenBank/DDBJ whole genome shotgun (WGS) entry which is preliminary data.</text>
</comment>
<evidence type="ECO:0000313" key="1">
    <source>
        <dbReference type="EMBL" id="GFS25457.1"/>
    </source>
</evidence>
<accession>A0AAV4JRQ2</accession>
<reference evidence="1 2" key="1">
    <citation type="journal article" date="2021" name="Elife">
        <title>Chloroplast acquisition without the gene transfer in kleptoplastic sea slugs, Plakobranchus ocellatus.</title>
        <authorList>
            <person name="Maeda T."/>
            <person name="Takahashi S."/>
            <person name="Yoshida T."/>
            <person name="Shimamura S."/>
            <person name="Takaki Y."/>
            <person name="Nagai Y."/>
            <person name="Toyoda A."/>
            <person name="Suzuki Y."/>
            <person name="Arimoto A."/>
            <person name="Ishii H."/>
            <person name="Satoh N."/>
            <person name="Nishiyama T."/>
            <person name="Hasebe M."/>
            <person name="Maruyama T."/>
            <person name="Minagawa J."/>
            <person name="Obokata J."/>
            <person name="Shigenobu S."/>
        </authorList>
    </citation>
    <scope>NUCLEOTIDE SEQUENCE [LARGE SCALE GENOMIC DNA]</scope>
</reference>
<evidence type="ECO:0008006" key="3">
    <source>
        <dbReference type="Google" id="ProtNLM"/>
    </source>
</evidence>
<dbReference type="EMBL" id="BMAT01007058">
    <property type="protein sequence ID" value="GFS25457.1"/>
    <property type="molecule type" value="Genomic_DNA"/>
</dbReference>
<dbReference type="AlphaFoldDB" id="A0AAV4JRQ2"/>
<evidence type="ECO:0000313" key="2">
    <source>
        <dbReference type="Proteomes" id="UP000762676"/>
    </source>
</evidence>
<dbReference type="Proteomes" id="UP000762676">
    <property type="component" value="Unassembled WGS sequence"/>
</dbReference>
<gene>
    <name evidence="1" type="ORF">ElyMa_003442300</name>
</gene>